<dbReference type="AlphaFoldDB" id="A0A544VTQ7"/>
<evidence type="ECO:0000313" key="1">
    <source>
        <dbReference type="EMBL" id="TQR83375.1"/>
    </source>
</evidence>
<comment type="caution">
    <text evidence="1">The sequence shown here is derived from an EMBL/GenBank/DDBJ whole genome shotgun (WGS) entry which is preliminary data.</text>
</comment>
<name>A0A544VTQ7_9MYCO</name>
<proteinExistence type="predicted"/>
<gene>
    <name evidence="1" type="ORF">D8S82_27300</name>
</gene>
<accession>A0A544VTQ7</accession>
<keyword evidence="2" id="KW-1185">Reference proteome</keyword>
<evidence type="ECO:0000313" key="2">
    <source>
        <dbReference type="Proteomes" id="UP000315759"/>
    </source>
</evidence>
<sequence>MSIVVFVLLTIAIFAVLGGVQRMFER</sequence>
<reference evidence="1 2" key="1">
    <citation type="submission" date="2018-10" db="EMBL/GenBank/DDBJ databases">
        <title>Draft genome of Mycobacterium hodleri strain B.</title>
        <authorList>
            <person name="Amande T.J."/>
            <person name="Mcgenity T.J."/>
        </authorList>
    </citation>
    <scope>NUCLEOTIDE SEQUENCE [LARGE SCALE GENOMIC DNA]</scope>
    <source>
        <strain evidence="1 2">B</strain>
    </source>
</reference>
<organism evidence="1 2">
    <name type="scientific">Mycolicibacterium hodleri</name>
    <dbReference type="NCBI Taxonomy" id="49897"/>
    <lineage>
        <taxon>Bacteria</taxon>
        <taxon>Bacillati</taxon>
        <taxon>Actinomycetota</taxon>
        <taxon>Actinomycetes</taxon>
        <taxon>Mycobacteriales</taxon>
        <taxon>Mycobacteriaceae</taxon>
        <taxon>Mycolicibacterium</taxon>
    </lineage>
</organism>
<protein>
    <submittedName>
        <fullName evidence="1">Potassium-transporting ATPase</fullName>
    </submittedName>
</protein>
<dbReference type="Proteomes" id="UP000315759">
    <property type="component" value="Unassembled WGS sequence"/>
</dbReference>
<dbReference type="EMBL" id="VIFX01000046">
    <property type="protein sequence ID" value="TQR83375.1"/>
    <property type="molecule type" value="Genomic_DNA"/>
</dbReference>